<organism evidence="1 2">
    <name type="scientific">Acinetobacter lwoffii</name>
    <dbReference type="NCBI Taxonomy" id="28090"/>
    <lineage>
        <taxon>Bacteria</taxon>
        <taxon>Pseudomonadati</taxon>
        <taxon>Pseudomonadota</taxon>
        <taxon>Gammaproteobacteria</taxon>
        <taxon>Moraxellales</taxon>
        <taxon>Moraxellaceae</taxon>
        <taxon>Acinetobacter</taxon>
    </lineage>
</organism>
<evidence type="ECO:0000313" key="2">
    <source>
        <dbReference type="Proteomes" id="UP001242129"/>
    </source>
</evidence>
<dbReference type="Proteomes" id="UP001242129">
    <property type="component" value="Unassembled WGS sequence"/>
</dbReference>
<name>A0AAW8AUN9_ACILW</name>
<proteinExistence type="predicted"/>
<evidence type="ECO:0000313" key="1">
    <source>
        <dbReference type="EMBL" id="MDP1446944.1"/>
    </source>
</evidence>
<accession>A0AAW8AUN9</accession>
<protein>
    <recommendedName>
        <fullName evidence="3">Glycosyltransferase family 92 protein</fullName>
    </recommendedName>
</protein>
<sequence length="371" mass="44372">MSCFIIKVDPIVIPDNINLKRREPRKLEKKGNNYDLDFDFKTFSYDVFKSEDRLIFSGPPIDGLEDIVNNGSFFINDDLIENHKINIEKIDRSCRLSIYFPYKITSFVLFYKGLKFEIKKDFKCHHDLFTDKKVLLTKSKNNNLKWIHDWIKFYKAIHQINAVIIYDNNSDQYTIEDLKNYLDSMDIDIFIIPWPFKFGPTDAPWDSDFCQYGILEHAKECFLQKASGVIQVDVDELIFSKSGRTVFDALKQTPYLKTIGEWIEPIPYRDDLGINFNNFYYRSRKLVETSKKWCIDPRNTPKSSQWRVHDVKDCIDVGFSEEFYHFHYKTISTNWRWNRSANYKYDENQNYFDENLFKIMNNIFPIDKNQE</sequence>
<gene>
    <name evidence="1" type="ORF">Q8G51_03610</name>
</gene>
<dbReference type="AlphaFoldDB" id="A0AAW8AUN9"/>
<dbReference type="EMBL" id="JAUUUS010000011">
    <property type="protein sequence ID" value="MDP1446944.1"/>
    <property type="molecule type" value="Genomic_DNA"/>
</dbReference>
<dbReference type="RefSeq" id="WP_305157688.1">
    <property type="nucleotide sequence ID" value="NZ_JAUUUQ010000012.1"/>
</dbReference>
<evidence type="ECO:0008006" key="3">
    <source>
        <dbReference type="Google" id="ProtNLM"/>
    </source>
</evidence>
<reference evidence="1" key="1">
    <citation type="submission" date="2023-07" db="EMBL/GenBank/DDBJ databases">
        <title>Dynamics of blaOXA-23 gene transmission in Acinetobacter spp. from contaminated veterinary surfaces.</title>
        <authorList>
            <person name="Moreira Da Silva J."/>
            <person name="Menezes J."/>
            <person name="Fernandes L."/>
            <person name="Marques C."/>
            <person name="Amaral A."/>
            <person name="Timofte D."/>
            <person name="Pomba C."/>
        </authorList>
    </citation>
    <scope>NUCLEOTIDE SEQUENCE</scope>
    <source>
        <strain evidence="1">CMVB11Z4A1</strain>
    </source>
</reference>
<comment type="caution">
    <text evidence="1">The sequence shown here is derived from an EMBL/GenBank/DDBJ whole genome shotgun (WGS) entry which is preliminary data.</text>
</comment>